<dbReference type="Proteomes" id="UP001177670">
    <property type="component" value="Unassembled WGS sequence"/>
</dbReference>
<feature type="region of interest" description="Disordered" evidence="1">
    <location>
        <begin position="1"/>
        <end position="30"/>
    </location>
</feature>
<reference evidence="2" key="1">
    <citation type="submission" date="2021-10" db="EMBL/GenBank/DDBJ databases">
        <title>Melipona bicolor Genome sequencing and assembly.</title>
        <authorList>
            <person name="Araujo N.S."/>
            <person name="Arias M.C."/>
        </authorList>
    </citation>
    <scope>NUCLEOTIDE SEQUENCE</scope>
    <source>
        <strain evidence="2">USP_2M_L1-L4_2017</strain>
        <tissue evidence="2">Whole body</tissue>
    </source>
</reference>
<protein>
    <submittedName>
        <fullName evidence="2">Uncharacterized protein</fullName>
    </submittedName>
</protein>
<dbReference type="AlphaFoldDB" id="A0AA40FG97"/>
<gene>
    <name evidence="2" type="ORF">K0M31_015164</name>
</gene>
<name>A0AA40FG97_9HYME</name>
<comment type="caution">
    <text evidence="2">The sequence shown here is derived from an EMBL/GenBank/DDBJ whole genome shotgun (WGS) entry which is preliminary data.</text>
</comment>
<proteinExistence type="predicted"/>
<feature type="compositionally biased region" description="Basic and acidic residues" evidence="1">
    <location>
        <begin position="1"/>
        <end position="23"/>
    </location>
</feature>
<dbReference type="EMBL" id="JAHYIQ010000043">
    <property type="protein sequence ID" value="KAK1118467.1"/>
    <property type="molecule type" value="Genomic_DNA"/>
</dbReference>
<organism evidence="2 3">
    <name type="scientific">Melipona bicolor</name>
    <dbReference type="NCBI Taxonomy" id="60889"/>
    <lineage>
        <taxon>Eukaryota</taxon>
        <taxon>Metazoa</taxon>
        <taxon>Ecdysozoa</taxon>
        <taxon>Arthropoda</taxon>
        <taxon>Hexapoda</taxon>
        <taxon>Insecta</taxon>
        <taxon>Pterygota</taxon>
        <taxon>Neoptera</taxon>
        <taxon>Endopterygota</taxon>
        <taxon>Hymenoptera</taxon>
        <taxon>Apocrita</taxon>
        <taxon>Aculeata</taxon>
        <taxon>Apoidea</taxon>
        <taxon>Anthophila</taxon>
        <taxon>Apidae</taxon>
        <taxon>Melipona</taxon>
    </lineage>
</organism>
<evidence type="ECO:0000256" key="1">
    <source>
        <dbReference type="SAM" id="MobiDB-lite"/>
    </source>
</evidence>
<keyword evidence="3" id="KW-1185">Reference proteome</keyword>
<sequence length="69" mass="7734">MPPSTEEREREKRAHIFDPDKRNSKGFLSRVQSPGATELLVPGLMELEYAKMRVATPYSSPPSGDPAEF</sequence>
<evidence type="ECO:0000313" key="3">
    <source>
        <dbReference type="Proteomes" id="UP001177670"/>
    </source>
</evidence>
<evidence type="ECO:0000313" key="2">
    <source>
        <dbReference type="EMBL" id="KAK1118467.1"/>
    </source>
</evidence>
<accession>A0AA40FG97</accession>